<evidence type="ECO:0000256" key="1">
    <source>
        <dbReference type="SAM" id="Phobius"/>
    </source>
</evidence>
<proteinExistence type="predicted"/>
<name>B2RL19_PORG3</name>
<dbReference type="AlphaFoldDB" id="B2RL19"/>
<sequence>MVREFFGTRAKRKKFPSVKVFVLVRFFRFFGTMFLLIPAPHFTGLVSPFGLFSDDYCHLHE</sequence>
<keyword evidence="1" id="KW-1133">Transmembrane helix</keyword>
<organism evidence="2 3">
    <name type="scientific">Porphyromonas gingivalis (strain ATCC 33277 / DSM 20709 / CIP 103683 / JCM 12257 / NCTC 11834 / 2561)</name>
    <dbReference type="NCBI Taxonomy" id="431947"/>
    <lineage>
        <taxon>Bacteria</taxon>
        <taxon>Pseudomonadati</taxon>
        <taxon>Bacteroidota</taxon>
        <taxon>Bacteroidia</taxon>
        <taxon>Bacteroidales</taxon>
        <taxon>Porphyromonadaceae</taxon>
        <taxon>Porphyromonas</taxon>
    </lineage>
</organism>
<dbReference type="HOGENOM" id="CLU_2918751_0_0_10"/>
<dbReference type="Proteomes" id="UP000008842">
    <property type="component" value="Chromosome"/>
</dbReference>
<evidence type="ECO:0000313" key="2">
    <source>
        <dbReference type="EMBL" id="BAG34064.1"/>
    </source>
</evidence>
<reference evidence="2 3" key="1">
    <citation type="journal article" date="2008" name="DNA Res.">
        <title>Determination of the genome sequence of Porphyromonas gingivalis strain ATCC 33277 and genomic comparison with strain W83 revealed extensive genome rearrangements in P. gingivalis.</title>
        <authorList>
            <person name="Naito M."/>
            <person name="Hirakawa H."/>
            <person name="Yamashita A."/>
            <person name="Ohara N."/>
            <person name="Shoji M."/>
            <person name="Yukitake H."/>
            <person name="Nakayama K."/>
            <person name="Toh H."/>
            <person name="Yoshimura F."/>
            <person name="Kuhara S."/>
            <person name="Hattori M."/>
            <person name="Hayashi T."/>
            <person name="Nakayama K."/>
        </authorList>
    </citation>
    <scope>NUCLEOTIDE SEQUENCE [LARGE SCALE GENOMIC DNA]</scope>
    <source>
        <strain evidence="3">ATCC 33277 / DSM 20709 / CIP 103683 / JCM 12257 / NCTC 11834 / 2561</strain>
    </source>
</reference>
<keyword evidence="1" id="KW-0472">Membrane</keyword>
<gene>
    <name evidence="2" type="ordered locus">PGN_1545</name>
</gene>
<feature type="transmembrane region" description="Helical" evidence="1">
    <location>
        <begin position="20"/>
        <end position="39"/>
    </location>
</feature>
<accession>B2RL19</accession>
<protein>
    <submittedName>
        <fullName evidence="2">Uncharacterized protein</fullName>
    </submittedName>
</protein>
<dbReference type="KEGG" id="pgn:PGN_1545"/>
<evidence type="ECO:0000313" key="3">
    <source>
        <dbReference type="Proteomes" id="UP000008842"/>
    </source>
</evidence>
<keyword evidence="1" id="KW-0812">Transmembrane</keyword>
<dbReference type="EMBL" id="AP009380">
    <property type="protein sequence ID" value="BAG34064.1"/>
    <property type="molecule type" value="Genomic_DNA"/>
</dbReference>